<gene>
    <name evidence="1" type="ORF">I4F81_001532</name>
</gene>
<evidence type="ECO:0000313" key="1">
    <source>
        <dbReference type="EMBL" id="KAK1858933.1"/>
    </source>
</evidence>
<proteinExistence type="predicted"/>
<dbReference type="Proteomes" id="UP000798662">
    <property type="component" value="Chromosome 1"/>
</dbReference>
<protein>
    <submittedName>
        <fullName evidence="1">Uncharacterized protein</fullName>
    </submittedName>
</protein>
<keyword evidence="2" id="KW-1185">Reference proteome</keyword>
<reference evidence="1" key="1">
    <citation type="submission" date="2019-11" db="EMBL/GenBank/DDBJ databases">
        <title>Nori genome reveals adaptations in red seaweeds to the harsh intertidal environment.</title>
        <authorList>
            <person name="Wang D."/>
            <person name="Mao Y."/>
        </authorList>
    </citation>
    <scope>NUCLEOTIDE SEQUENCE</scope>
    <source>
        <tissue evidence="1">Gametophyte</tissue>
    </source>
</reference>
<sequence length="158" mass="15858">MASSSGFSFLRDMSDRVRATAADASSVLQPKVRAASRSLSTSLAEATANLRLGDLPGTGGGSSALYAGEPELAATMATLDATREGLRATGAAVAKHRAALLAVADAQRAAATALTAYAVSHLNEWALNLAQAQQATAADTAAAWVAVAAEAAEAQDNS</sequence>
<organism evidence="1 2">
    <name type="scientific">Pyropia yezoensis</name>
    <name type="common">Susabi-nori</name>
    <name type="synonym">Porphyra yezoensis</name>
    <dbReference type="NCBI Taxonomy" id="2788"/>
    <lineage>
        <taxon>Eukaryota</taxon>
        <taxon>Rhodophyta</taxon>
        <taxon>Bangiophyceae</taxon>
        <taxon>Bangiales</taxon>
        <taxon>Bangiaceae</taxon>
        <taxon>Pyropia</taxon>
    </lineage>
</organism>
<name>A0ACC3BMX2_PYRYE</name>
<accession>A0ACC3BMX2</accession>
<evidence type="ECO:0000313" key="2">
    <source>
        <dbReference type="Proteomes" id="UP000798662"/>
    </source>
</evidence>
<dbReference type="EMBL" id="CM020618">
    <property type="protein sequence ID" value="KAK1858933.1"/>
    <property type="molecule type" value="Genomic_DNA"/>
</dbReference>
<comment type="caution">
    <text evidence="1">The sequence shown here is derived from an EMBL/GenBank/DDBJ whole genome shotgun (WGS) entry which is preliminary data.</text>
</comment>